<evidence type="ECO:0000313" key="1">
    <source>
        <dbReference type="EMBL" id="KAH7844761.1"/>
    </source>
</evidence>
<accession>A0ACB7XUL3</accession>
<dbReference type="EMBL" id="CM037151">
    <property type="protein sequence ID" value="KAH7844761.1"/>
    <property type="molecule type" value="Genomic_DNA"/>
</dbReference>
<name>A0ACB7XUL3_9ERIC</name>
<keyword evidence="2" id="KW-1185">Reference proteome</keyword>
<reference evidence="1 2" key="1">
    <citation type="journal article" date="2021" name="Hortic Res">
        <title>High-quality reference genome and annotation aids understanding of berry development for evergreen blueberry (Vaccinium darrowii).</title>
        <authorList>
            <person name="Yu J."/>
            <person name="Hulse-Kemp A.M."/>
            <person name="Babiker E."/>
            <person name="Staton M."/>
        </authorList>
    </citation>
    <scope>NUCLEOTIDE SEQUENCE [LARGE SCALE GENOMIC DNA]</scope>
    <source>
        <strain evidence="2">cv. NJ 8807/NJ 8810</strain>
        <tissue evidence="1">Young leaf</tissue>
    </source>
</reference>
<organism evidence="1 2">
    <name type="scientific">Vaccinium darrowii</name>
    <dbReference type="NCBI Taxonomy" id="229202"/>
    <lineage>
        <taxon>Eukaryota</taxon>
        <taxon>Viridiplantae</taxon>
        <taxon>Streptophyta</taxon>
        <taxon>Embryophyta</taxon>
        <taxon>Tracheophyta</taxon>
        <taxon>Spermatophyta</taxon>
        <taxon>Magnoliopsida</taxon>
        <taxon>eudicotyledons</taxon>
        <taxon>Gunneridae</taxon>
        <taxon>Pentapetalae</taxon>
        <taxon>asterids</taxon>
        <taxon>Ericales</taxon>
        <taxon>Ericaceae</taxon>
        <taxon>Vaccinioideae</taxon>
        <taxon>Vaccinieae</taxon>
        <taxon>Vaccinium</taxon>
    </lineage>
</organism>
<sequence>MTDEDKVLNIDLFGGKTHQEWVRKPIDEGSIGASLIVSEVAKEVAAQTGQEEGLPSPTGKGKAIDIPLSTRKSGTKSGHSSPPVGTSSATRNANSFSALTLHLDTDDEGDSEKGDLAVEADLDLSHLRDTPSLVVAAPIANKGRGRGRGILEAKARIDNVAQIAKCCFPSHWSVEHNIPNNRVARMMVAWDGRLLKVALIHSSSQLMVAKVITEDGSLFFVSFVYGQNLLVERRALWEEMKQISSVVGDNPWIQLGDFNVVRKRSERLVGFDNNAAMDFNDCLDVIGMDDMPFKGMWFTWSNKRGGMGDIKSKLDRVLINTSWMDKFSESEAMFLAPGVSDHSFILVTVLPDVPRRQSFKFFSFWMKHTQFKKEVMKSWCLPVAGSNCLRLCEKLRRLKPVLKAFNKKFFSRIGERVCQAREELIQVQEQCAQGPYDSALVDIKQALYVKFVELSLAEESFKKQKSRVQWLSLGDQNTRFFHVKMKSRYLRNKILSLTAANGVRLTDPTNVQGEILGYYIGLLGSPFEQQVDATQVLDEVRASLCSWRRLKSTNANRLLARDWNLSPRIFVS</sequence>
<protein>
    <submittedName>
        <fullName evidence="1">Uncharacterized protein</fullName>
    </submittedName>
</protein>
<dbReference type="Proteomes" id="UP000828048">
    <property type="component" value="Chromosome 1"/>
</dbReference>
<evidence type="ECO:0000313" key="2">
    <source>
        <dbReference type="Proteomes" id="UP000828048"/>
    </source>
</evidence>
<proteinExistence type="predicted"/>
<comment type="caution">
    <text evidence="1">The sequence shown here is derived from an EMBL/GenBank/DDBJ whole genome shotgun (WGS) entry which is preliminary data.</text>
</comment>
<gene>
    <name evidence="1" type="ORF">Vadar_031381</name>
</gene>